<name>A0A0B2X5Y9_METAS</name>
<reference evidence="2 3" key="1">
    <citation type="journal article" date="2014" name="Proc. Natl. Acad. Sci. U.S.A.">
        <title>Trajectory and genomic determinants of fungal-pathogen speciation and host adaptation.</title>
        <authorList>
            <person name="Hu X."/>
            <person name="Xiao G."/>
            <person name="Zheng P."/>
            <person name="Shang Y."/>
            <person name="Su Y."/>
            <person name="Zhang X."/>
            <person name="Liu X."/>
            <person name="Zhan S."/>
            <person name="St Leger R.J."/>
            <person name="Wang C."/>
        </authorList>
    </citation>
    <scope>NUCLEOTIDE SEQUENCE [LARGE SCALE GENOMIC DNA]</scope>
    <source>
        <strain evidence="2 3">ARSEF 1941</strain>
    </source>
</reference>
<dbReference type="Gene3D" id="3.40.30.10">
    <property type="entry name" value="Glutaredoxin"/>
    <property type="match status" value="1"/>
</dbReference>
<evidence type="ECO:0000313" key="2">
    <source>
        <dbReference type="EMBL" id="KHO00870.1"/>
    </source>
</evidence>
<organism evidence="2 3">
    <name type="scientific">Metarhizium album (strain ARSEF 1941)</name>
    <dbReference type="NCBI Taxonomy" id="1081103"/>
    <lineage>
        <taxon>Eukaryota</taxon>
        <taxon>Fungi</taxon>
        <taxon>Dikarya</taxon>
        <taxon>Ascomycota</taxon>
        <taxon>Pezizomycotina</taxon>
        <taxon>Sordariomycetes</taxon>
        <taxon>Hypocreomycetidae</taxon>
        <taxon>Hypocreales</taxon>
        <taxon>Clavicipitaceae</taxon>
        <taxon>Metarhizium</taxon>
    </lineage>
</organism>
<proteinExistence type="predicted"/>
<comment type="caution">
    <text evidence="2">The sequence shown here is derived from an EMBL/GenBank/DDBJ whole genome shotgun (WGS) entry which is preliminary data.</text>
</comment>
<dbReference type="OrthoDB" id="40334at2759"/>
<gene>
    <name evidence="2" type="ORF">MAM_01648</name>
</gene>
<dbReference type="AlphaFoldDB" id="A0A0B2X5Y9"/>
<dbReference type="Proteomes" id="UP000030816">
    <property type="component" value="Unassembled WGS sequence"/>
</dbReference>
<dbReference type="GeneID" id="63736103"/>
<dbReference type="PANTHER" id="PTHR42336">
    <property type="entry name" value="THIOREDOXIN DOMAIN-CONTAINING PROTEIN-RELATED"/>
    <property type="match status" value="1"/>
</dbReference>
<dbReference type="Pfam" id="PF13911">
    <property type="entry name" value="AhpC-TSA_2"/>
    <property type="match status" value="1"/>
</dbReference>
<protein>
    <submittedName>
        <fullName evidence="2">Thioredoxin-like fold protein</fullName>
    </submittedName>
</protein>
<dbReference type="InterPro" id="IPR032801">
    <property type="entry name" value="PXL2A/B/C"/>
</dbReference>
<dbReference type="RefSeq" id="XP_040681935.1">
    <property type="nucleotide sequence ID" value="XM_040820447.1"/>
</dbReference>
<dbReference type="EMBL" id="AZHE01000002">
    <property type="protein sequence ID" value="KHO00870.1"/>
    <property type="molecule type" value="Genomic_DNA"/>
</dbReference>
<evidence type="ECO:0000256" key="1">
    <source>
        <dbReference type="SAM" id="MobiDB-lite"/>
    </source>
</evidence>
<evidence type="ECO:0000313" key="3">
    <source>
        <dbReference type="Proteomes" id="UP000030816"/>
    </source>
</evidence>
<feature type="region of interest" description="Disordered" evidence="1">
    <location>
        <begin position="1"/>
        <end position="22"/>
    </location>
</feature>
<dbReference type="PANTHER" id="PTHR42336:SF2">
    <property type="entry name" value="THIOREDOXIN DOMAIN-CONTAINING PROTEIN"/>
    <property type="match status" value="1"/>
</dbReference>
<dbReference type="HOGENOM" id="CLU_072123_2_0_1"/>
<sequence>MAGQAQQHAPQPAASKSGFWAEIESLKSPETKDVAPEPRVGTKAPTAPELVLPEGKKTLILFLRHCGCPCEHPFSSTKSSVVRRFVSTHADVKRCKAAGISHSPVENIQWKMDRIFAIAEKTFKALTAVSEKRRDIHCIAVSHSSPDATERWIPQVGGAWQTDVIIDQGRDLYAKWGLGLSNTWHAFNPMALYSVYRLGTDEGIWNRPTESGSRWQKSGAFAVDEAGTVRWQHISKTADDLPDFNAALEALGNP</sequence>
<accession>A0A0B2X5Y9</accession>
<keyword evidence="3" id="KW-1185">Reference proteome</keyword>
<feature type="compositionally biased region" description="Low complexity" evidence="1">
    <location>
        <begin position="1"/>
        <end position="14"/>
    </location>
</feature>